<dbReference type="AlphaFoldDB" id="A0A8J2SYU7"/>
<evidence type="ECO:0008006" key="4">
    <source>
        <dbReference type="Google" id="ProtNLM"/>
    </source>
</evidence>
<name>A0A8J2SYU7_9STRA</name>
<feature type="chain" id="PRO_5035187037" description="ADP,ATP carrier protein" evidence="1">
    <location>
        <begin position="17"/>
        <end position="497"/>
    </location>
</feature>
<protein>
    <recommendedName>
        <fullName evidence="4">ADP,ATP carrier protein</fullName>
    </recommendedName>
</protein>
<reference evidence="2" key="1">
    <citation type="submission" date="2021-11" db="EMBL/GenBank/DDBJ databases">
        <authorList>
            <consortium name="Genoscope - CEA"/>
            <person name="William W."/>
        </authorList>
    </citation>
    <scope>NUCLEOTIDE SEQUENCE</scope>
</reference>
<accession>A0A8J2SYU7</accession>
<evidence type="ECO:0000313" key="2">
    <source>
        <dbReference type="EMBL" id="CAH0377819.1"/>
    </source>
</evidence>
<keyword evidence="3" id="KW-1185">Reference proteome</keyword>
<sequence>MVAWHALLLLVVSASALTTPPGPHRAVARTSVRRRATASAASDAPQSLRAAVEEAKSVKRKDREAQAIDRAVARVTRDMDRVDFSSDRRGALERREKVALGAATAVAAGATLTAAAPAAAVAAGAAATAAIGGYKEWGALRAAANAHEVSAVAVRAAAEAEEILAGAERVKSVLPVCVVLGATATALSSSAPALLELVEPATAVEQIPEYYDEAPRWAPLVKYNTPTMEVPATQPLFVDRSAAVRSRTLVSLVCPAVSILAASVAVVAEQDSRRRCDKAQALGRRRFATSENVGYTWRSVVELSQDEAKADTALWVGFARSILPAPFAAAFMTYSGSFALAAPVASAVAAAQAAYYLTAAEYGIARATESVAAKGRTAAVADAYSKQARKACARVPLASATAALACATCALVVEVAPKILGFGFALVAAALVRDAAKFRARTRGDAAAAAAAADQLAGLDDGADDDPLLPLALTWRNFKATLTASLEAIAFGFRWRR</sequence>
<dbReference type="EMBL" id="CAKKNE010000005">
    <property type="protein sequence ID" value="CAH0377819.1"/>
    <property type="molecule type" value="Genomic_DNA"/>
</dbReference>
<comment type="caution">
    <text evidence="2">The sequence shown here is derived from an EMBL/GenBank/DDBJ whole genome shotgun (WGS) entry which is preliminary data.</text>
</comment>
<dbReference type="OrthoDB" id="197739at2759"/>
<organism evidence="2 3">
    <name type="scientific">Pelagomonas calceolata</name>
    <dbReference type="NCBI Taxonomy" id="35677"/>
    <lineage>
        <taxon>Eukaryota</taxon>
        <taxon>Sar</taxon>
        <taxon>Stramenopiles</taxon>
        <taxon>Ochrophyta</taxon>
        <taxon>Pelagophyceae</taxon>
        <taxon>Pelagomonadales</taxon>
        <taxon>Pelagomonadaceae</taxon>
        <taxon>Pelagomonas</taxon>
    </lineage>
</organism>
<proteinExistence type="predicted"/>
<dbReference type="Proteomes" id="UP000789595">
    <property type="component" value="Unassembled WGS sequence"/>
</dbReference>
<evidence type="ECO:0000256" key="1">
    <source>
        <dbReference type="SAM" id="SignalP"/>
    </source>
</evidence>
<gene>
    <name evidence="2" type="ORF">PECAL_5P23400</name>
</gene>
<keyword evidence="1" id="KW-0732">Signal</keyword>
<feature type="signal peptide" evidence="1">
    <location>
        <begin position="1"/>
        <end position="16"/>
    </location>
</feature>
<evidence type="ECO:0000313" key="3">
    <source>
        <dbReference type="Proteomes" id="UP000789595"/>
    </source>
</evidence>